<dbReference type="PANTHER" id="PTHR21039">
    <property type="entry name" value="HISTIDINOL PHOSPHATASE-RELATED"/>
    <property type="match status" value="1"/>
</dbReference>
<dbReference type="Gene3D" id="3.20.20.140">
    <property type="entry name" value="Metal-dependent hydrolases"/>
    <property type="match status" value="1"/>
</dbReference>
<reference evidence="10" key="1">
    <citation type="journal article" date="2022" name="Cell">
        <title>Design, construction, and in vivo augmentation of a complex gut microbiome.</title>
        <authorList>
            <person name="Cheng A.G."/>
            <person name="Ho P.Y."/>
            <person name="Aranda-Diaz A."/>
            <person name="Jain S."/>
            <person name="Yu F.B."/>
            <person name="Meng X."/>
            <person name="Wang M."/>
            <person name="Iakiviak M."/>
            <person name="Nagashima K."/>
            <person name="Zhao A."/>
            <person name="Murugkar P."/>
            <person name="Patil A."/>
            <person name="Atabakhsh K."/>
            <person name="Weakley A."/>
            <person name="Yan J."/>
            <person name="Brumbaugh A.R."/>
            <person name="Higginbottom S."/>
            <person name="Dimas A."/>
            <person name="Shiver A.L."/>
            <person name="Deutschbauer A."/>
            <person name="Neff N."/>
            <person name="Sonnenburg J.L."/>
            <person name="Huang K.C."/>
            <person name="Fischbach M.A."/>
        </authorList>
    </citation>
    <scope>NUCLEOTIDE SEQUENCE</scope>
    <source>
        <strain evidence="10">DSM 19829</strain>
    </source>
</reference>
<keyword evidence="6 8" id="KW-0368">Histidine biosynthesis</keyword>
<evidence type="ECO:0000256" key="4">
    <source>
        <dbReference type="ARBA" id="ARBA00022605"/>
    </source>
</evidence>
<organism evidence="10 11">
    <name type="scientific">Ruminococcus gauvreauii</name>
    <dbReference type="NCBI Taxonomy" id="438033"/>
    <lineage>
        <taxon>Bacteria</taxon>
        <taxon>Bacillati</taxon>
        <taxon>Bacillota</taxon>
        <taxon>Clostridia</taxon>
        <taxon>Eubacteriales</taxon>
        <taxon>Oscillospiraceae</taxon>
        <taxon>Ruminococcus</taxon>
    </lineage>
</organism>
<dbReference type="SUPFAM" id="SSF89550">
    <property type="entry name" value="PHP domain-like"/>
    <property type="match status" value="1"/>
</dbReference>
<comment type="pathway">
    <text evidence="1 8">Amino-acid biosynthesis; L-histidine biosynthesis; L-histidine from 5-phospho-alpha-D-ribose 1-diphosphate: step 8/9.</text>
</comment>
<dbReference type="PANTHER" id="PTHR21039:SF0">
    <property type="entry name" value="HISTIDINOL-PHOSPHATASE"/>
    <property type="match status" value="1"/>
</dbReference>
<evidence type="ECO:0000256" key="1">
    <source>
        <dbReference type="ARBA" id="ARBA00004970"/>
    </source>
</evidence>
<gene>
    <name evidence="10" type="ORF">NQ502_17755</name>
</gene>
<dbReference type="SMART" id="SM00481">
    <property type="entry name" value="POLIIIAc"/>
    <property type="match status" value="1"/>
</dbReference>
<evidence type="ECO:0000256" key="3">
    <source>
        <dbReference type="ARBA" id="ARBA00013085"/>
    </source>
</evidence>
<dbReference type="EC" id="3.1.3.15" evidence="3 8"/>
<evidence type="ECO:0000313" key="10">
    <source>
        <dbReference type="EMBL" id="UWP59188.1"/>
    </source>
</evidence>
<dbReference type="InterPro" id="IPR010140">
    <property type="entry name" value="Histidinol_P_phosphatase_HisJ"/>
</dbReference>
<dbReference type="InterPro" id="IPR016195">
    <property type="entry name" value="Pol/histidinol_Pase-like"/>
</dbReference>
<dbReference type="Proteomes" id="UP001060164">
    <property type="component" value="Chromosome"/>
</dbReference>
<evidence type="ECO:0000256" key="2">
    <source>
        <dbReference type="ARBA" id="ARBA00009152"/>
    </source>
</evidence>
<evidence type="ECO:0000256" key="8">
    <source>
        <dbReference type="RuleBase" id="RU366003"/>
    </source>
</evidence>
<evidence type="ECO:0000313" key="11">
    <source>
        <dbReference type="Proteomes" id="UP001060164"/>
    </source>
</evidence>
<feature type="domain" description="Polymerase/histidinol phosphatase N-terminal" evidence="9">
    <location>
        <begin position="3"/>
        <end position="83"/>
    </location>
</feature>
<sequence length="264" mass="30791">MIPDYHLHTFFSGDSEADPHVMADRAAALGMESICFTDHMDTDSEEPEFILDTDAYIPYMLELREEYRERLKIRIGVEIGMQPHLADRHWEYVKQYPFDFVIASLHLVDGKDPYYPEVFEGREDREVYRRYLESLLENVQAFGEFQVLGHIDYVVRYGVHKALQYGYDEYRDVIDAILKHIIESGCGMEINTAGLKKGLGFPNPHYDIIRRYRELGGELLTLGSDAHAPEDIGYDFLAVSDYLRTVGYRYVMEFEGKRPFFVQL</sequence>
<evidence type="ECO:0000256" key="7">
    <source>
        <dbReference type="ARBA" id="ARBA00049158"/>
    </source>
</evidence>
<comment type="catalytic activity">
    <reaction evidence="7 8">
        <text>L-histidinol phosphate + H2O = L-histidinol + phosphate</text>
        <dbReference type="Rhea" id="RHEA:14465"/>
        <dbReference type="ChEBI" id="CHEBI:15377"/>
        <dbReference type="ChEBI" id="CHEBI:43474"/>
        <dbReference type="ChEBI" id="CHEBI:57699"/>
        <dbReference type="ChEBI" id="CHEBI:57980"/>
        <dbReference type="EC" id="3.1.3.15"/>
    </reaction>
</comment>
<dbReference type="InterPro" id="IPR003141">
    <property type="entry name" value="Pol/His_phosphatase_N"/>
</dbReference>
<evidence type="ECO:0000256" key="6">
    <source>
        <dbReference type="ARBA" id="ARBA00023102"/>
    </source>
</evidence>
<keyword evidence="4 8" id="KW-0028">Amino-acid biosynthesis</keyword>
<dbReference type="EMBL" id="CP102290">
    <property type="protein sequence ID" value="UWP59188.1"/>
    <property type="molecule type" value="Genomic_DNA"/>
</dbReference>
<name>A0ABY5VG23_9FIRM</name>
<dbReference type="RefSeq" id="WP_028528849.1">
    <property type="nucleotide sequence ID" value="NZ_CABLBR010000016.1"/>
</dbReference>
<dbReference type="Pfam" id="PF02811">
    <property type="entry name" value="PHP"/>
    <property type="match status" value="1"/>
</dbReference>
<proteinExistence type="inferred from homology"/>
<comment type="similarity">
    <text evidence="2 8">Belongs to the PHP hydrolase family. HisK subfamily.</text>
</comment>
<evidence type="ECO:0000259" key="9">
    <source>
        <dbReference type="SMART" id="SM00481"/>
    </source>
</evidence>
<protein>
    <recommendedName>
        <fullName evidence="3 8">Histidinol-phosphatase</fullName>
        <shortName evidence="8">HolPase</shortName>
        <ecNumber evidence="3 8">3.1.3.15</ecNumber>
    </recommendedName>
</protein>
<accession>A0ABY5VG23</accession>
<keyword evidence="11" id="KW-1185">Reference proteome</keyword>
<dbReference type="InterPro" id="IPR004013">
    <property type="entry name" value="PHP_dom"/>
</dbReference>
<keyword evidence="5 8" id="KW-0378">Hydrolase</keyword>
<evidence type="ECO:0000256" key="5">
    <source>
        <dbReference type="ARBA" id="ARBA00022801"/>
    </source>
</evidence>
<dbReference type="NCBIfam" id="TIGR01856">
    <property type="entry name" value="hisJ_fam"/>
    <property type="match status" value="1"/>
</dbReference>